<dbReference type="InterPro" id="IPR004752">
    <property type="entry name" value="AmpG_permease/AT-1"/>
</dbReference>
<evidence type="ECO:0000256" key="4">
    <source>
        <dbReference type="ARBA" id="ARBA00022989"/>
    </source>
</evidence>
<dbReference type="Pfam" id="PF07690">
    <property type="entry name" value="MFS_1"/>
    <property type="match status" value="1"/>
</dbReference>
<organism evidence="7 8">
    <name type="scientific">Xenorhabdus eapokensis</name>
    <dbReference type="NCBI Taxonomy" id="1873482"/>
    <lineage>
        <taxon>Bacteria</taxon>
        <taxon>Pseudomonadati</taxon>
        <taxon>Pseudomonadota</taxon>
        <taxon>Gammaproteobacteria</taxon>
        <taxon>Enterobacterales</taxon>
        <taxon>Morganellaceae</taxon>
        <taxon>Xenorhabdus</taxon>
    </lineage>
</organism>
<feature type="transmembrane region" description="Helical" evidence="6">
    <location>
        <begin position="236"/>
        <end position="259"/>
    </location>
</feature>
<comment type="caution">
    <text evidence="7">The sequence shown here is derived from an EMBL/GenBank/DDBJ whole genome shotgun (WGS) entry which is preliminary data.</text>
</comment>
<dbReference type="Gene3D" id="1.20.1250.20">
    <property type="entry name" value="MFS general substrate transporter like domains"/>
    <property type="match status" value="2"/>
</dbReference>
<keyword evidence="5 6" id="KW-0472">Membrane</keyword>
<accession>A0A1Q5TSL2</accession>
<keyword evidence="3 6" id="KW-0812">Transmembrane</keyword>
<evidence type="ECO:0000313" key="8">
    <source>
        <dbReference type="Proteomes" id="UP000186268"/>
    </source>
</evidence>
<feature type="transmembrane region" description="Helical" evidence="6">
    <location>
        <begin position="360"/>
        <end position="384"/>
    </location>
</feature>
<dbReference type="GO" id="GO:0022857">
    <property type="term" value="F:transmembrane transporter activity"/>
    <property type="evidence" value="ECO:0007669"/>
    <property type="project" value="InterPro"/>
</dbReference>
<feature type="transmembrane region" description="Helical" evidence="6">
    <location>
        <begin position="299"/>
        <end position="318"/>
    </location>
</feature>
<evidence type="ECO:0000256" key="1">
    <source>
        <dbReference type="ARBA" id="ARBA00004141"/>
    </source>
</evidence>
<evidence type="ECO:0000256" key="3">
    <source>
        <dbReference type="ARBA" id="ARBA00022692"/>
    </source>
</evidence>
<keyword evidence="2" id="KW-0813">Transport</keyword>
<evidence type="ECO:0000256" key="5">
    <source>
        <dbReference type="ARBA" id="ARBA00023136"/>
    </source>
</evidence>
<comment type="subcellular location">
    <subcellularLocation>
        <location evidence="1">Membrane</location>
        <topology evidence="1">Multi-pass membrane protein</topology>
    </subcellularLocation>
</comment>
<dbReference type="GO" id="GO:0016020">
    <property type="term" value="C:membrane"/>
    <property type="evidence" value="ECO:0007669"/>
    <property type="project" value="UniProtKB-SubCell"/>
</dbReference>
<dbReference type="PANTHER" id="PTHR12778:SF10">
    <property type="entry name" value="MAJOR FACILITATOR SUPERFAMILY DOMAIN-CONTAINING PROTEIN 3"/>
    <property type="match status" value="1"/>
</dbReference>
<proteinExistence type="predicted"/>
<reference evidence="7 8" key="1">
    <citation type="submission" date="2016-09" db="EMBL/GenBank/DDBJ databases">
        <title>Xenorhabdus thuongxuanensis sp. nov. and Xenorhabdus eapokensis sp. nov., isolated from Steinernema species.</title>
        <authorList>
            <person name="Kaempfer P."/>
            <person name="Tobias N.J."/>
            <person name="Phan Ke L."/>
            <person name="Bode H.B."/>
            <person name="Glaeser S.P."/>
        </authorList>
    </citation>
    <scope>NUCLEOTIDE SEQUENCE [LARGE SCALE GENOMIC DNA]</scope>
    <source>
        <strain evidence="7 8">DL20</strain>
    </source>
</reference>
<feature type="transmembrane region" description="Helical" evidence="6">
    <location>
        <begin position="390"/>
        <end position="409"/>
    </location>
</feature>
<dbReference type="SUPFAM" id="SSF103473">
    <property type="entry name" value="MFS general substrate transporter"/>
    <property type="match status" value="1"/>
</dbReference>
<keyword evidence="8" id="KW-1185">Reference proteome</keyword>
<dbReference type="InterPro" id="IPR036259">
    <property type="entry name" value="MFS_trans_sf"/>
</dbReference>
<feature type="transmembrane region" description="Helical" evidence="6">
    <location>
        <begin position="154"/>
        <end position="175"/>
    </location>
</feature>
<dbReference type="Proteomes" id="UP000186268">
    <property type="component" value="Unassembled WGS sequence"/>
</dbReference>
<dbReference type="RefSeq" id="WP_244149688.1">
    <property type="nucleotide sequence ID" value="NZ_CAWNAG010000002.1"/>
</dbReference>
<protein>
    <submittedName>
        <fullName evidence="7">MFS family transporter</fullName>
    </submittedName>
</protein>
<dbReference type="AlphaFoldDB" id="A0A1Q5TSL2"/>
<name>A0A1Q5TSL2_9GAMM</name>
<evidence type="ECO:0000256" key="2">
    <source>
        <dbReference type="ARBA" id="ARBA00022448"/>
    </source>
</evidence>
<feature type="transmembrane region" description="Helical" evidence="6">
    <location>
        <begin position="181"/>
        <end position="202"/>
    </location>
</feature>
<feature type="transmembrane region" description="Helical" evidence="6">
    <location>
        <begin position="116"/>
        <end position="133"/>
    </location>
</feature>
<keyword evidence="4 6" id="KW-1133">Transmembrane helix</keyword>
<feature type="transmembrane region" description="Helical" evidence="6">
    <location>
        <begin position="330"/>
        <end position="348"/>
    </location>
</feature>
<sequence>MTHNTVMHNNTSHRRHISLLLLTLAGVYTIQSTIGMLTLQSMPAFLRNHGVTPDKIGLLYLLMLPWALKFLWAPVVERYRKSGSGDTTPRRIMLCGNLLIALLFGLISLAKPAEHMPLIIAALFLITLCLTVVDTTTDGHAIDRLSPQHRPWSNVMQVGGSYLGAIIGSGLFLYLISLYGWHIGAGMLVIVILFMSLPILFIQKTQEQSNASKTSGTPSPRPSLKSALRRTPVKQALILILLCMIGTRLSLGMLSPFLVDRGVDLTQLGIIAASGGALAGLSGVLFGGIVVRKLGAVQTLLGIMLLECLVLVSIFWLARQPETPLSLLSAAYVFITLITAAKFVALYTQMMSLAAGIQSGVDFALMQSADMSIAIICSMLGGLIVTQASYASLFALASLFTLAGLFWTLRMHHNSQKENTYAQS</sequence>
<feature type="transmembrane region" description="Helical" evidence="6">
    <location>
        <begin position="92"/>
        <end position="110"/>
    </location>
</feature>
<feature type="transmembrane region" description="Helical" evidence="6">
    <location>
        <begin position="56"/>
        <end position="72"/>
    </location>
</feature>
<gene>
    <name evidence="7" type="ORF">Xedl_01811</name>
</gene>
<dbReference type="STRING" id="1873482.Xedl_01811"/>
<dbReference type="EMBL" id="MKGQ01000010">
    <property type="protein sequence ID" value="OKP03216.1"/>
    <property type="molecule type" value="Genomic_DNA"/>
</dbReference>
<dbReference type="InterPro" id="IPR011701">
    <property type="entry name" value="MFS"/>
</dbReference>
<feature type="transmembrane region" description="Helical" evidence="6">
    <location>
        <begin position="265"/>
        <end position="287"/>
    </location>
</feature>
<evidence type="ECO:0000313" key="7">
    <source>
        <dbReference type="EMBL" id="OKP03216.1"/>
    </source>
</evidence>
<dbReference type="PANTHER" id="PTHR12778">
    <property type="entry name" value="SOLUTE CARRIER FAMILY 33 ACETYL-COA TRANSPORTER -RELATED"/>
    <property type="match status" value="1"/>
</dbReference>
<evidence type="ECO:0000256" key="6">
    <source>
        <dbReference type="SAM" id="Phobius"/>
    </source>
</evidence>